<dbReference type="AlphaFoldDB" id="A0A1S6HTW0"/>
<feature type="compositionally biased region" description="Pro residues" evidence="1">
    <location>
        <begin position="39"/>
        <end position="49"/>
    </location>
</feature>
<gene>
    <name evidence="3" type="ORF">Sps_03892</name>
</gene>
<keyword evidence="2" id="KW-0732">Signal</keyword>
<dbReference type="KEGG" id="spsw:Sps_03892"/>
<sequence>MKNLKKMTNIKRYLLLLTFSILPACGGGGDEGSTTETSTPPPVTPPPATSTPEPTSLDDLVIDPHNVMQSVFQLVIDISIDSSKRAYFSLCDEFNGSNNTYSVNFDSCQFRGPLDEGKLSTEIKVANHQDKLIAVLWFYDDKEPQFQVWQYDTGLEQQLLKIN</sequence>
<feature type="chain" id="PRO_5012865293" description="Lipoprotein" evidence="2">
    <location>
        <begin position="27"/>
        <end position="163"/>
    </location>
</feature>
<evidence type="ECO:0000313" key="3">
    <source>
        <dbReference type="EMBL" id="AQS39007.1"/>
    </source>
</evidence>
<feature type="region of interest" description="Disordered" evidence="1">
    <location>
        <begin position="28"/>
        <end position="56"/>
    </location>
</feature>
<dbReference type="RefSeq" id="WP_077753973.1">
    <property type="nucleotide sequence ID" value="NZ_CP014782.1"/>
</dbReference>
<accession>A0A1S6HTW0</accession>
<evidence type="ECO:0008006" key="5">
    <source>
        <dbReference type="Google" id="ProtNLM"/>
    </source>
</evidence>
<feature type="signal peptide" evidence="2">
    <location>
        <begin position="1"/>
        <end position="26"/>
    </location>
</feature>
<reference evidence="3 4" key="1">
    <citation type="submission" date="2016-03" db="EMBL/GenBank/DDBJ databases">
        <title>Complete genome sequence of Shewanella psychrophila WP2, a deep sea bacterium isolated from west Pacific sediment.</title>
        <authorList>
            <person name="Xu G."/>
            <person name="Jian H."/>
        </authorList>
    </citation>
    <scope>NUCLEOTIDE SEQUENCE [LARGE SCALE GENOMIC DNA]</scope>
    <source>
        <strain evidence="3 4">WP2</strain>
    </source>
</reference>
<evidence type="ECO:0000313" key="4">
    <source>
        <dbReference type="Proteomes" id="UP000189545"/>
    </source>
</evidence>
<dbReference type="STRING" id="225848.Sps_03892"/>
<evidence type="ECO:0000256" key="1">
    <source>
        <dbReference type="SAM" id="MobiDB-lite"/>
    </source>
</evidence>
<protein>
    <recommendedName>
        <fullName evidence="5">Lipoprotein</fullName>
    </recommendedName>
</protein>
<name>A0A1S6HTW0_9GAMM</name>
<dbReference type="OrthoDB" id="6269071at2"/>
<evidence type="ECO:0000256" key="2">
    <source>
        <dbReference type="SAM" id="SignalP"/>
    </source>
</evidence>
<dbReference type="EMBL" id="CP014782">
    <property type="protein sequence ID" value="AQS39007.1"/>
    <property type="molecule type" value="Genomic_DNA"/>
</dbReference>
<organism evidence="3 4">
    <name type="scientific">Shewanella psychrophila</name>
    <dbReference type="NCBI Taxonomy" id="225848"/>
    <lineage>
        <taxon>Bacteria</taxon>
        <taxon>Pseudomonadati</taxon>
        <taxon>Pseudomonadota</taxon>
        <taxon>Gammaproteobacteria</taxon>
        <taxon>Alteromonadales</taxon>
        <taxon>Shewanellaceae</taxon>
        <taxon>Shewanella</taxon>
    </lineage>
</organism>
<keyword evidence="4" id="KW-1185">Reference proteome</keyword>
<dbReference type="Proteomes" id="UP000189545">
    <property type="component" value="Chromosome"/>
</dbReference>
<proteinExistence type="predicted"/>